<proteinExistence type="predicted"/>
<evidence type="ECO:0000313" key="5">
    <source>
        <dbReference type="Proteomes" id="UP000663842"/>
    </source>
</evidence>
<dbReference type="EMBL" id="CAJOBF010000387">
    <property type="protein sequence ID" value="CAF3809178.1"/>
    <property type="molecule type" value="Genomic_DNA"/>
</dbReference>
<keyword evidence="6" id="KW-1185">Reference proteome</keyword>
<protein>
    <submittedName>
        <fullName evidence="3">Uncharacterized protein</fullName>
    </submittedName>
</protein>
<accession>A0A819BX42</accession>
<evidence type="ECO:0000256" key="2">
    <source>
        <dbReference type="SAM" id="MobiDB-lite"/>
    </source>
</evidence>
<sequence>MRTLNCGALALRGNLSLAVDKINTIHRVVDETVVHLVQAIAEWENKIKQSQKDLSALHAQIKSVQKQVAIAEQGVKDKQAGVNSTNDAGRGAKRAMEDAVNYQRRRGRRKRLFFNPSRVFKPFCSVFRQNGIENAMKRSIDANAQIESARNQLCVYENRLHNFRAQQEELKSQMTDGITELVTLNSTLSEFKIQQRIIMHISEQLKKAILHIEKA</sequence>
<feature type="coiled-coil region" evidence="1">
    <location>
        <begin position="33"/>
        <end position="67"/>
    </location>
</feature>
<evidence type="ECO:0000313" key="3">
    <source>
        <dbReference type="EMBL" id="CAF3809178.1"/>
    </source>
</evidence>
<dbReference type="Proteomes" id="UP000663842">
    <property type="component" value="Unassembled WGS sequence"/>
</dbReference>
<gene>
    <name evidence="4" type="ORF">OVN521_LOCUS13591</name>
    <name evidence="3" type="ORF">UXM345_LOCUS5273</name>
</gene>
<feature type="region of interest" description="Disordered" evidence="2">
    <location>
        <begin position="80"/>
        <end position="101"/>
    </location>
</feature>
<evidence type="ECO:0000313" key="4">
    <source>
        <dbReference type="EMBL" id="CAF3974915.1"/>
    </source>
</evidence>
<dbReference type="EMBL" id="CAJOBG010001990">
    <property type="protein sequence ID" value="CAF3974915.1"/>
    <property type="molecule type" value="Genomic_DNA"/>
</dbReference>
<evidence type="ECO:0000313" key="6">
    <source>
        <dbReference type="Proteomes" id="UP000663866"/>
    </source>
</evidence>
<dbReference type="Proteomes" id="UP000663866">
    <property type="component" value="Unassembled WGS sequence"/>
</dbReference>
<reference evidence="3" key="1">
    <citation type="submission" date="2021-02" db="EMBL/GenBank/DDBJ databases">
        <authorList>
            <person name="Nowell W R."/>
        </authorList>
    </citation>
    <scope>NUCLEOTIDE SEQUENCE</scope>
</reference>
<organism evidence="3 5">
    <name type="scientific">Rotaria magnacalcarata</name>
    <dbReference type="NCBI Taxonomy" id="392030"/>
    <lineage>
        <taxon>Eukaryota</taxon>
        <taxon>Metazoa</taxon>
        <taxon>Spiralia</taxon>
        <taxon>Gnathifera</taxon>
        <taxon>Rotifera</taxon>
        <taxon>Eurotatoria</taxon>
        <taxon>Bdelloidea</taxon>
        <taxon>Philodinida</taxon>
        <taxon>Philodinidae</taxon>
        <taxon>Rotaria</taxon>
    </lineage>
</organism>
<dbReference type="AlphaFoldDB" id="A0A819BX42"/>
<evidence type="ECO:0000256" key="1">
    <source>
        <dbReference type="SAM" id="Coils"/>
    </source>
</evidence>
<name>A0A819BX42_9BILA</name>
<keyword evidence="1" id="KW-0175">Coiled coil</keyword>
<comment type="caution">
    <text evidence="3">The sequence shown here is derived from an EMBL/GenBank/DDBJ whole genome shotgun (WGS) entry which is preliminary data.</text>
</comment>